<feature type="transmembrane region" description="Helical" evidence="6">
    <location>
        <begin position="83"/>
        <end position="102"/>
    </location>
</feature>
<feature type="transmembrane region" description="Helical" evidence="6">
    <location>
        <begin position="453"/>
        <end position="475"/>
    </location>
</feature>
<sequence>MWKLRKEGLQRYHTIWGLLFLGWFVSYIDRVATGPIITYMIENEVSFFADVANPHAIGGLIGSLFFAGFMLMQFPGGYLGDRFGYRAIIILSIFWAGIATLLTGIVGGLIAFILFRVLLGLGEGVFYSNDRSYIAYHSPPKKVGLGMGIALTGVSLGLTAGTLGVPYLITLAEPFMNHNAWRFPFFVTGGITLIVAFILLKYLKPKATPGVAVDSSSPGIKAQFGKGFLYMTLYSAVFLVIVMGIYFFSVKLGLSSIAIAIILTALCPLLILYLYITKKSEIKPLLANKNLFLLYLFFIPIMWHLWFYGFWSVSIVKDFGGGALMAAALVASFNGLAGLIGFPLGGKISDLVSDRPNGRRNVLAVLTGVLTILIFVFAAYVMMGHNNPVVMSIMLFVSGLFFFALQPVAHALASDLTPEKSKGSMFGMLNLVAEIGAVLSPVVSGVVRDSTGSWGMPLMLDGALMAAGLVLVLAVSSQKVRQTALSPVKAEN</sequence>
<keyword evidence="2" id="KW-0813">Transport</keyword>
<keyword evidence="3 6" id="KW-0812">Transmembrane</keyword>
<keyword evidence="9" id="KW-1185">Reference proteome</keyword>
<dbReference type="EMBL" id="JBHSNO010000018">
    <property type="protein sequence ID" value="MFC5591812.1"/>
    <property type="molecule type" value="Genomic_DNA"/>
</dbReference>
<feature type="transmembrane region" description="Helical" evidence="6">
    <location>
        <begin position="148"/>
        <end position="169"/>
    </location>
</feature>
<organism evidence="8 9">
    <name type="scientific">Sporosarcina soli</name>
    <dbReference type="NCBI Taxonomy" id="334736"/>
    <lineage>
        <taxon>Bacteria</taxon>
        <taxon>Bacillati</taxon>
        <taxon>Bacillota</taxon>
        <taxon>Bacilli</taxon>
        <taxon>Bacillales</taxon>
        <taxon>Caryophanaceae</taxon>
        <taxon>Sporosarcina</taxon>
    </lineage>
</organism>
<dbReference type="SUPFAM" id="SSF103473">
    <property type="entry name" value="MFS general substrate transporter"/>
    <property type="match status" value="1"/>
</dbReference>
<feature type="transmembrane region" description="Helical" evidence="6">
    <location>
        <begin position="254"/>
        <end position="276"/>
    </location>
</feature>
<feature type="transmembrane region" description="Helical" evidence="6">
    <location>
        <begin position="292"/>
        <end position="311"/>
    </location>
</feature>
<reference evidence="9" key="1">
    <citation type="journal article" date="2019" name="Int. J. Syst. Evol. Microbiol.">
        <title>The Global Catalogue of Microorganisms (GCM) 10K type strain sequencing project: providing services to taxonomists for standard genome sequencing and annotation.</title>
        <authorList>
            <consortium name="The Broad Institute Genomics Platform"/>
            <consortium name="The Broad Institute Genome Sequencing Center for Infectious Disease"/>
            <person name="Wu L."/>
            <person name="Ma J."/>
        </authorList>
    </citation>
    <scope>NUCLEOTIDE SEQUENCE [LARGE SCALE GENOMIC DNA]</scope>
    <source>
        <strain evidence="9">CGMCC 4.1434</strain>
    </source>
</reference>
<feature type="transmembrane region" description="Helical" evidence="6">
    <location>
        <begin position="228"/>
        <end position="248"/>
    </location>
</feature>
<keyword evidence="5 6" id="KW-0472">Membrane</keyword>
<feature type="transmembrane region" description="Helical" evidence="6">
    <location>
        <begin position="323"/>
        <end position="342"/>
    </location>
</feature>
<feature type="transmembrane region" description="Helical" evidence="6">
    <location>
        <begin position="389"/>
        <end position="413"/>
    </location>
</feature>
<name>A0ABW0TQM0_9BACL</name>
<keyword evidence="4 6" id="KW-1133">Transmembrane helix</keyword>
<feature type="transmembrane region" description="Helical" evidence="6">
    <location>
        <begin position="181"/>
        <end position="200"/>
    </location>
</feature>
<protein>
    <submittedName>
        <fullName evidence="8">MFS transporter</fullName>
    </submittedName>
</protein>
<comment type="caution">
    <text evidence="8">The sequence shown here is derived from an EMBL/GenBank/DDBJ whole genome shotgun (WGS) entry which is preliminary data.</text>
</comment>
<dbReference type="PANTHER" id="PTHR11662">
    <property type="entry name" value="SOLUTE CARRIER FAMILY 17"/>
    <property type="match status" value="1"/>
</dbReference>
<evidence type="ECO:0000256" key="5">
    <source>
        <dbReference type="ARBA" id="ARBA00023136"/>
    </source>
</evidence>
<evidence type="ECO:0000313" key="8">
    <source>
        <dbReference type="EMBL" id="MFC5591812.1"/>
    </source>
</evidence>
<dbReference type="Gene3D" id="1.20.1250.20">
    <property type="entry name" value="MFS general substrate transporter like domains"/>
    <property type="match status" value="2"/>
</dbReference>
<feature type="transmembrane region" description="Helical" evidence="6">
    <location>
        <begin position="52"/>
        <end position="71"/>
    </location>
</feature>
<gene>
    <name evidence="8" type="ORF">ACFPRA_23315</name>
</gene>
<evidence type="ECO:0000256" key="6">
    <source>
        <dbReference type="SAM" id="Phobius"/>
    </source>
</evidence>
<dbReference type="InterPro" id="IPR011701">
    <property type="entry name" value="MFS"/>
</dbReference>
<evidence type="ECO:0000256" key="4">
    <source>
        <dbReference type="ARBA" id="ARBA00022989"/>
    </source>
</evidence>
<accession>A0ABW0TQM0</accession>
<dbReference type="Pfam" id="PF07690">
    <property type="entry name" value="MFS_1"/>
    <property type="match status" value="1"/>
</dbReference>
<feature type="domain" description="Major facilitator superfamily (MFS) profile" evidence="7">
    <location>
        <begin position="15"/>
        <end position="480"/>
    </location>
</feature>
<dbReference type="PANTHER" id="PTHR11662:SF399">
    <property type="entry name" value="FI19708P1-RELATED"/>
    <property type="match status" value="1"/>
</dbReference>
<feature type="transmembrane region" description="Helical" evidence="6">
    <location>
        <begin position="12"/>
        <end position="32"/>
    </location>
</feature>
<dbReference type="InterPro" id="IPR020846">
    <property type="entry name" value="MFS_dom"/>
</dbReference>
<evidence type="ECO:0000256" key="2">
    <source>
        <dbReference type="ARBA" id="ARBA00022448"/>
    </source>
</evidence>
<dbReference type="PROSITE" id="PS50850">
    <property type="entry name" value="MFS"/>
    <property type="match status" value="1"/>
</dbReference>
<proteinExistence type="predicted"/>
<evidence type="ECO:0000256" key="3">
    <source>
        <dbReference type="ARBA" id="ARBA00022692"/>
    </source>
</evidence>
<comment type="subcellular location">
    <subcellularLocation>
        <location evidence="1">Cell membrane</location>
        <topology evidence="1">Multi-pass membrane protein</topology>
    </subcellularLocation>
</comment>
<dbReference type="Proteomes" id="UP001596109">
    <property type="component" value="Unassembled WGS sequence"/>
</dbReference>
<evidence type="ECO:0000256" key="1">
    <source>
        <dbReference type="ARBA" id="ARBA00004651"/>
    </source>
</evidence>
<dbReference type="InterPro" id="IPR050382">
    <property type="entry name" value="MFS_Na/Anion_cotransporter"/>
</dbReference>
<feature type="transmembrane region" description="Helical" evidence="6">
    <location>
        <begin position="425"/>
        <end position="447"/>
    </location>
</feature>
<dbReference type="RefSeq" id="WP_381440119.1">
    <property type="nucleotide sequence ID" value="NZ_JBHSNO010000018.1"/>
</dbReference>
<evidence type="ECO:0000259" key="7">
    <source>
        <dbReference type="PROSITE" id="PS50850"/>
    </source>
</evidence>
<feature type="transmembrane region" description="Helical" evidence="6">
    <location>
        <begin position="362"/>
        <end position="383"/>
    </location>
</feature>
<dbReference type="InterPro" id="IPR036259">
    <property type="entry name" value="MFS_trans_sf"/>
</dbReference>
<evidence type="ECO:0000313" key="9">
    <source>
        <dbReference type="Proteomes" id="UP001596109"/>
    </source>
</evidence>